<comment type="caution">
    <text evidence="4">The sequence shown here is derived from an EMBL/GenBank/DDBJ whole genome shotgun (WGS) entry which is preliminary data.</text>
</comment>
<reference evidence="4 5" key="1">
    <citation type="submission" date="2016-01" db="EMBL/GenBank/DDBJ databases">
        <title>The new phylogeny of the genus Mycobacterium.</title>
        <authorList>
            <person name="Tarcisio F."/>
            <person name="Conor M."/>
            <person name="Antonella G."/>
            <person name="Elisabetta G."/>
            <person name="Giulia F.S."/>
            <person name="Sara T."/>
            <person name="Anna F."/>
            <person name="Clotilde B."/>
            <person name="Roberto B."/>
            <person name="Veronica D.S."/>
            <person name="Fabio R."/>
            <person name="Monica P."/>
            <person name="Olivier J."/>
            <person name="Enrico T."/>
            <person name="Nicola S."/>
        </authorList>
    </citation>
    <scope>NUCLEOTIDE SEQUENCE [LARGE SCALE GENOMIC DNA]</scope>
    <source>
        <strain evidence="4 5">DSM 44160</strain>
    </source>
</reference>
<keyword evidence="3" id="KW-0812">Transmembrane</keyword>
<sequence length="236" mass="24042">MIVGIVGFVFACIPGALIVGWVLLPIAFILGIVGLFQSGKAKGASIAAVIISVVGTVVGVSVFVVVVGDAFGNAFKKSDLAPSAPSPSARSGQSDQPAARGSRENPLPIGESVSNQDWQVTLGAPREATAEVAGTNQFNNSPKPGMQYWIVPVTATYTGNATGNVMFGIRVQFVGSDNRTYNDPCGVIPEPLTDVGDLYQGGTAKGNACVAVPAGADGLWTVATGIGGKPAFFTAK</sequence>
<evidence type="ECO:0000313" key="4">
    <source>
        <dbReference type="EMBL" id="ORV96430.1"/>
    </source>
</evidence>
<feature type="transmembrane region" description="Helical" evidence="3">
    <location>
        <begin position="6"/>
        <end position="33"/>
    </location>
</feature>
<dbReference type="InterPro" id="IPR029050">
    <property type="entry name" value="Immunoprotect_excell_Ig-like"/>
</dbReference>
<evidence type="ECO:0000256" key="1">
    <source>
        <dbReference type="ARBA" id="ARBA00022729"/>
    </source>
</evidence>
<name>A0A1X1XCM8_MYCGO</name>
<dbReference type="EMBL" id="LQOY01000013">
    <property type="protein sequence ID" value="ORV96430.1"/>
    <property type="molecule type" value="Genomic_DNA"/>
</dbReference>
<evidence type="ECO:0000313" key="5">
    <source>
        <dbReference type="Proteomes" id="UP000193928"/>
    </source>
</evidence>
<feature type="compositionally biased region" description="Low complexity" evidence="2">
    <location>
        <begin position="79"/>
        <end position="89"/>
    </location>
</feature>
<dbReference type="Gene3D" id="2.60.40.1240">
    <property type="match status" value="1"/>
</dbReference>
<feature type="region of interest" description="Disordered" evidence="2">
    <location>
        <begin position="79"/>
        <end position="111"/>
    </location>
</feature>
<dbReference type="Proteomes" id="UP000193928">
    <property type="component" value="Unassembled WGS sequence"/>
</dbReference>
<keyword evidence="5" id="KW-1185">Reference proteome</keyword>
<evidence type="ECO:0008006" key="6">
    <source>
        <dbReference type="Google" id="ProtNLM"/>
    </source>
</evidence>
<keyword evidence="1" id="KW-0732">Signal</keyword>
<gene>
    <name evidence="4" type="ORF">AWC08_00230</name>
</gene>
<evidence type="ECO:0000256" key="2">
    <source>
        <dbReference type="SAM" id="MobiDB-lite"/>
    </source>
</evidence>
<accession>A0A1X1XCM8</accession>
<feature type="transmembrane region" description="Helical" evidence="3">
    <location>
        <begin position="45"/>
        <end position="68"/>
    </location>
</feature>
<organism evidence="4 5">
    <name type="scientific">Mycobacterium gordonae</name>
    <dbReference type="NCBI Taxonomy" id="1778"/>
    <lineage>
        <taxon>Bacteria</taxon>
        <taxon>Bacillati</taxon>
        <taxon>Actinomycetota</taxon>
        <taxon>Actinomycetes</taxon>
        <taxon>Mycobacteriales</taxon>
        <taxon>Mycobacteriaceae</taxon>
        <taxon>Mycobacterium</taxon>
    </lineage>
</organism>
<keyword evidence="3" id="KW-1133">Transmembrane helix</keyword>
<evidence type="ECO:0000256" key="3">
    <source>
        <dbReference type="SAM" id="Phobius"/>
    </source>
</evidence>
<dbReference type="AlphaFoldDB" id="A0A1X1XCM8"/>
<proteinExistence type="predicted"/>
<protein>
    <recommendedName>
        <fullName evidence="6">DUF4190 domain-containing protein</fullName>
    </recommendedName>
</protein>
<keyword evidence="3" id="KW-0472">Membrane</keyword>